<dbReference type="AlphaFoldDB" id="A0A484LZG3"/>
<protein>
    <recommendedName>
        <fullName evidence="1">Defective in cullin neddylation protein</fullName>
    </recommendedName>
</protein>
<keyword evidence="4" id="KW-1185">Reference proteome</keyword>
<dbReference type="InterPro" id="IPR014764">
    <property type="entry name" value="DCN-prot"/>
</dbReference>
<sequence length="154" mass="17107">MPRASSKKGSSSSTTSASTMDLFRSASGKAASKELDRIDQLFYTYANNLSGLIDPEGVEALCSDLEVKHTDIRILMLAWKMQSEKQGYFTLVSRKPLFLYSLIVCSYHYSLFPNLFLSRSTADADTISTMTLIFIIKVSTTAVCSCIRMSGEKR</sequence>
<dbReference type="PANTHER" id="PTHR12281:SF12">
    <property type="entry name" value="DEFECTIVE IN CULLIN NEDDYLATION PROTEIN"/>
    <property type="match status" value="1"/>
</dbReference>
<evidence type="ECO:0000256" key="2">
    <source>
        <dbReference type="SAM" id="Phobius"/>
    </source>
</evidence>
<dbReference type="Proteomes" id="UP000595140">
    <property type="component" value="Unassembled WGS sequence"/>
</dbReference>
<keyword evidence="2" id="KW-0812">Transmembrane</keyword>
<comment type="function">
    <text evidence="1">Neddylation of cullins play an essential role in the regulation of SCF-type complexes activity.</text>
</comment>
<evidence type="ECO:0000313" key="3">
    <source>
        <dbReference type="EMBL" id="VFQ81963.1"/>
    </source>
</evidence>
<dbReference type="EMBL" id="OOIL02002262">
    <property type="protein sequence ID" value="VFQ81963.1"/>
    <property type="molecule type" value="Genomic_DNA"/>
</dbReference>
<dbReference type="PANTHER" id="PTHR12281">
    <property type="entry name" value="RP42 RELATED"/>
    <property type="match status" value="1"/>
</dbReference>
<organism evidence="3 4">
    <name type="scientific">Cuscuta campestris</name>
    <dbReference type="NCBI Taxonomy" id="132261"/>
    <lineage>
        <taxon>Eukaryota</taxon>
        <taxon>Viridiplantae</taxon>
        <taxon>Streptophyta</taxon>
        <taxon>Embryophyta</taxon>
        <taxon>Tracheophyta</taxon>
        <taxon>Spermatophyta</taxon>
        <taxon>Magnoliopsida</taxon>
        <taxon>eudicotyledons</taxon>
        <taxon>Gunneridae</taxon>
        <taxon>Pentapetalae</taxon>
        <taxon>asterids</taxon>
        <taxon>lamiids</taxon>
        <taxon>Solanales</taxon>
        <taxon>Convolvulaceae</taxon>
        <taxon>Cuscuteae</taxon>
        <taxon>Cuscuta</taxon>
        <taxon>Cuscuta subgen. Grammica</taxon>
        <taxon>Cuscuta sect. Cleistogrammica</taxon>
    </lineage>
</organism>
<dbReference type="Gene3D" id="1.10.238.10">
    <property type="entry name" value="EF-hand"/>
    <property type="match status" value="1"/>
</dbReference>
<name>A0A484LZG3_9ASTE</name>
<gene>
    <name evidence="3" type="ORF">CCAM_LOCUS23739</name>
</gene>
<feature type="transmembrane region" description="Helical" evidence="2">
    <location>
        <begin position="127"/>
        <end position="147"/>
    </location>
</feature>
<dbReference type="GO" id="GO:0000151">
    <property type="term" value="C:ubiquitin ligase complex"/>
    <property type="evidence" value="ECO:0007669"/>
    <property type="project" value="TreeGrafter"/>
</dbReference>
<reference evidence="3 4" key="1">
    <citation type="submission" date="2018-04" db="EMBL/GenBank/DDBJ databases">
        <authorList>
            <person name="Vogel A."/>
        </authorList>
    </citation>
    <scope>NUCLEOTIDE SEQUENCE [LARGE SCALE GENOMIC DNA]</scope>
</reference>
<evidence type="ECO:0000313" key="4">
    <source>
        <dbReference type="Proteomes" id="UP000595140"/>
    </source>
</evidence>
<evidence type="ECO:0000256" key="1">
    <source>
        <dbReference type="RuleBase" id="RU410713"/>
    </source>
</evidence>
<dbReference type="GO" id="GO:0031624">
    <property type="term" value="F:ubiquitin conjugating enzyme binding"/>
    <property type="evidence" value="ECO:0007669"/>
    <property type="project" value="TreeGrafter"/>
</dbReference>
<dbReference type="GO" id="GO:0097602">
    <property type="term" value="F:cullin family protein binding"/>
    <property type="evidence" value="ECO:0007669"/>
    <property type="project" value="TreeGrafter"/>
</dbReference>
<dbReference type="GO" id="GO:0032182">
    <property type="term" value="F:ubiquitin-like protein binding"/>
    <property type="evidence" value="ECO:0007669"/>
    <property type="project" value="TreeGrafter"/>
</dbReference>
<accession>A0A484LZG3</accession>
<proteinExistence type="predicted"/>
<feature type="transmembrane region" description="Helical" evidence="2">
    <location>
        <begin position="97"/>
        <end position="115"/>
    </location>
</feature>
<dbReference type="GO" id="GO:0045116">
    <property type="term" value="P:protein neddylation"/>
    <property type="evidence" value="ECO:0007669"/>
    <property type="project" value="TreeGrafter"/>
</dbReference>
<keyword evidence="2" id="KW-0472">Membrane</keyword>
<dbReference type="OrthoDB" id="1728976at2759"/>
<keyword evidence="2" id="KW-1133">Transmembrane helix</keyword>